<protein>
    <submittedName>
        <fullName evidence="1">Uncharacterized protein</fullName>
    </submittedName>
</protein>
<dbReference type="AlphaFoldDB" id="A0A2N7QGB5"/>
<evidence type="ECO:0000313" key="1">
    <source>
        <dbReference type="EMBL" id="PMP98016.1"/>
    </source>
</evidence>
<name>A0A2N7QGB5_9BACT</name>
<proteinExistence type="predicted"/>
<gene>
    <name evidence="1" type="ORF">C0169_01075</name>
</gene>
<dbReference type="Proteomes" id="UP000235619">
    <property type="component" value="Unassembled WGS sequence"/>
</dbReference>
<reference evidence="1 2" key="1">
    <citation type="submission" date="2018-01" db="EMBL/GenBank/DDBJ databases">
        <title>Metagenomic assembled genomes from two thermal pools in the Uzon Caldera, Kamchatka, Russia.</title>
        <authorList>
            <person name="Wilkins L."/>
            <person name="Ettinger C."/>
        </authorList>
    </citation>
    <scope>NUCLEOTIDE SEQUENCE [LARGE SCALE GENOMIC DNA]</scope>
    <source>
        <strain evidence="1">ARK-04</strain>
    </source>
</reference>
<comment type="caution">
    <text evidence="1">The sequence shown here is derived from an EMBL/GenBank/DDBJ whole genome shotgun (WGS) entry which is preliminary data.</text>
</comment>
<sequence length="162" mass="19074">MKRVLLIVLVILSFSLVFWKNSLSQDEERWQYIGNDVSGIEWYYDKASLNWLSDNIVEVWTKQIFTTEKAKKEMIKDLIDLGVPPAKAKKIYKTFALLEIDIKNQKYKILHIDCYDKKDNILYSVETFKISIPITPGGMDETLWEFMLLEKLNKILETENSD</sequence>
<dbReference type="EMBL" id="PNJD01000067">
    <property type="protein sequence ID" value="PMP98016.1"/>
    <property type="molecule type" value="Genomic_DNA"/>
</dbReference>
<organism evidence="1 2">
    <name type="scientific">Thermodesulfobacterium geofontis</name>
    <dbReference type="NCBI Taxonomy" id="1295609"/>
    <lineage>
        <taxon>Bacteria</taxon>
        <taxon>Pseudomonadati</taxon>
        <taxon>Thermodesulfobacteriota</taxon>
        <taxon>Thermodesulfobacteria</taxon>
        <taxon>Thermodesulfobacteriales</taxon>
        <taxon>Thermodesulfobacteriaceae</taxon>
        <taxon>Thermodesulfobacterium</taxon>
    </lineage>
</organism>
<accession>A0A2N7QGB5</accession>
<evidence type="ECO:0000313" key="2">
    <source>
        <dbReference type="Proteomes" id="UP000235619"/>
    </source>
</evidence>